<dbReference type="Proteomes" id="UP000018211">
    <property type="component" value="Unassembled WGS sequence"/>
</dbReference>
<keyword evidence="4" id="KW-0813">Transport</keyword>
<sequence>MNRFIFKATACAICALATLPSFAKDKVVVWVSGEPGQVTVYDKIAVTFNQKYKDAEIQIVTQPSDLFNPALIPALSSGEGPDLFTFGTGPGQPAAIINGGLVADLTPHYYENNWEKYIPEGVVSQTSKSGKLWAFGSEVETTAMFYNKAIFKEVGINPPKTWDELANAVKALKEAGFKTPIGLGAADKWPISHWQSMMFGRYASPQGIDNVLFSDGKWTDKAFVDASAKLQKMSKDGWFGPSPIAVNYGDLMDNFWAGRIPMTYTGPWVIPGGIKSTGKRIGEFGIFQMPPMESGQKIYPTESIGSGWYVRANSESKQHAVAFLNHMFTTQEGRVTLLNDGIVPVGPLEDALEKASLPALSHELRSSVDTYRTNGTVPAFLDTITPANLTTVTYDGLQALLLGVMTPEAFTEELQAAWEEAKAEGKILEPGGLDKP</sequence>
<dbReference type="RefSeq" id="WP_022610246.1">
    <property type="nucleotide sequence ID" value="NZ_LK391965.1"/>
</dbReference>
<accession>A0AAV2VIA6</accession>
<evidence type="ECO:0000256" key="2">
    <source>
        <dbReference type="ARBA" id="ARBA00008520"/>
    </source>
</evidence>
<dbReference type="AlphaFoldDB" id="A0AAV2VIA6"/>
<dbReference type="GO" id="GO:0042597">
    <property type="term" value="C:periplasmic space"/>
    <property type="evidence" value="ECO:0007669"/>
    <property type="project" value="UniProtKB-SubCell"/>
</dbReference>
<dbReference type="Gene3D" id="3.40.190.10">
    <property type="entry name" value="Periplasmic binding protein-like II"/>
    <property type="match status" value="2"/>
</dbReference>
<dbReference type="PANTHER" id="PTHR43649:SF12">
    <property type="entry name" value="DIACETYLCHITOBIOSE BINDING PROTEIN DASA"/>
    <property type="match status" value="1"/>
</dbReference>
<name>A0AAV2VIA6_9VIBR</name>
<dbReference type="InterPro" id="IPR006059">
    <property type="entry name" value="SBP"/>
</dbReference>
<feature type="signal peptide" evidence="3">
    <location>
        <begin position="1"/>
        <end position="23"/>
    </location>
</feature>
<feature type="chain" id="PRO_5043752330" evidence="3">
    <location>
        <begin position="24"/>
        <end position="436"/>
    </location>
</feature>
<dbReference type="InterPro" id="IPR050490">
    <property type="entry name" value="Bact_solute-bd_prot1"/>
</dbReference>
<comment type="similarity">
    <text evidence="2">Belongs to the bacterial solute-binding protein 1 family.</text>
</comment>
<keyword evidence="4" id="KW-0762">Sugar transport</keyword>
<reference evidence="4 5" key="1">
    <citation type="journal article" date="2013" name="ISME J.">
        <title>Comparative genomics of pathogenic lineages of Vibrio nigripulchritudo identifies virulence-associated traits.</title>
        <authorList>
            <person name="Goudenege D."/>
            <person name="Labreuche Y."/>
            <person name="Krin E."/>
            <person name="Ansquer D."/>
            <person name="Mangenot S."/>
            <person name="Calteau A."/>
            <person name="Medigue C."/>
            <person name="Mazel D."/>
            <person name="Polz M.F."/>
            <person name="Le Roux F."/>
        </authorList>
    </citation>
    <scope>NUCLEOTIDE SEQUENCE [LARGE SCALE GENOMIC DNA]</scope>
    <source>
        <strain evidence="4 5">SOn1</strain>
    </source>
</reference>
<proteinExistence type="inferred from homology"/>
<dbReference type="Pfam" id="PF01547">
    <property type="entry name" value="SBP_bac_1"/>
    <property type="match status" value="1"/>
</dbReference>
<evidence type="ECO:0000256" key="3">
    <source>
        <dbReference type="SAM" id="SignalP"/>
    </source>
</evidence>
<keyword evidence="3" id="KW-0732">Signal</keyword>
<dbReference type="EMBL" id="CAOF01000012">
    <property type="protein sequence ID" value="CCO44372.1"/>
    <property type="molecule type" value="Genomic_DNA"/>
</dbReference>
<protein>
    <submittedName>
        <fullName evidence="4">ABC-type sugar transport system,periplasmic component</fullName>
    </submittedName>
</protein>
<evidence type="ECO:0000256" key="1">
    <source>
        <dbReference type="ARBA" id="ARBA00004418"/>
    </source>
</evidence>
<dbReference type="PANTHER" id="PTHR43649">
    <property type="entry name" value="ARABINOSE-BINDING PROTEIN-RELATED"/>
    <property type="match status" value="1"/>
</dbReference>
<comment type="caution">
    <text evidence="4">The sequence shown here is derived from an EMBL/GenBank/DDBJ whole genome shotgun (WGS) entry which is preliminary data.</text>
</comment>
<organism evidence="4 5">
    <name type="scientific">Vibrio nigripulchritudo SOn1</name>
    <dbReference type="NCBI Taxonomy" id="1238450"/>
    <lineage>
        <taxon>Bacteria</taxon>
        <taxon>Pseudomonadati</taxon>
        <taxon>Pseudomonadota</taxon>
        <taxon>Gammaproteobacteria</taxon>
        <taxon>Vibrionales</taxon>
        <taxon>Vibrionaceae</taxon>
        <taxon>Vibrio</taxon>
    </lineage>
</organism>
<comment type="subcellular location">
    <subcellularLocation>
        <location evidence="1">Periplasm</location>
    </subcellularLocation>
</comment>
<evidence type="ECO:0000313" key="5">
    <source>
        <dbReference type="Proteomes" id="UP000018211"/>
    </source>
</evidence>
<evidence type="ECO:0000313" key="4">
    <source>
        <dbReference type="EMBL" id="CCO44372.1"/>
    </source>
</evidence>
<dbReference type="SUPFAM" id="SSF53850">
    <property type="entry name" value="Periplasmic binding protein-like II"/>
    <property type="match status" value="1"/>
</dbReference>
<gene>
    <name evidence="4" type="ORF">VIBNISOn1_1090086</name>
</gene>